<dbReference type="GO" id="GO:0004748">
    <property type="term" value="F:ribonucleoside-diphosphate reductase activity, thioredoxin disulfide as acceptor"/>
    <property type="evidence" value="ECO:0007669"/>
    <property type="project" value="TreeGrafter"/>
</dbReference>
<evidence type="ECO:0000256" key="1">
    <source>
        <dbReference type="ARBA" id="ARBA00001922"/>
    </source>
</evidence>
<dbReference type="PROSITE" id="PS51161">
    <property type="entry name" value="ATP_CONE"/>
    <property type="match status" value="1"/>
</dbReference>
<dbReference type="SUPFAM" id="SSF51998">
    <property type="entry name" value="PFL-like glycyl radical enzymes"/>
    <property type="match status" value="1"/>
</dbReference>
<sequence length="769" mass="88039">MIKTVTIKHKIQSIIKRDGRVMSFDQSRITNAVYRAMQATGEGAPEKDPQRVSDRVMQELAKKYSEGGSPHIEEIQDIVEESLIVLDFPKTAKAYILYRSERSRVRDKSNLIPEHVKELVAESKKYFRNPLSEFIYYRTYSRWIEEEKRRETWIETVGRYMSFMKENLGRRFSDDEYNEVRDAILKQEVMPSMRLMWSAGKAARATNVCAYNCSFIAPSRLEDFAEIMYLLMCGSGVGFSVESPTVQQMPIIKRQTGKKLKTYLIEDSKEGWSDSLTLGLKTWYEGNDIDFDFSKLRPAGARLKTMGGQSSGPEPLRALLSFARKKILESQGRRLNNLDVHDIICKTGEVVVAGGVRRSALISLSDLDDREMRHAKEGQFYFFEPQRAMANNSAVYNEKPSTSEFLEEWLALAKSGTGERGIFNRSGLKTQLPARRWKVSEKYAGTIGANPCGEIYLRSKQFCNLSEVVCRREDTEETLLKKMRVATIIGTYQSTLTDFQYLSKEWKENCEEERLLGVSLTGQWDCPAVRNAETLKKLRERAIEVNREYAGYFGINPSTAITCVKPSGTVSQLVDSASGMHPRHSKYYIRRVRIAATDPLFHMLKDQKLPYYPEIGQAGNSATTFVIEFLVKSPEDAATRNDHSAIEQLEYWKTIKENYTEHNPSVTVSIGDEEWIESANWLYKNWDILGGLSFLPRSEYIYQLAPYEEITEEKYNELVLKMPEVDFSRIIAYEEQDQTVGSRELACVAGVCEIDMEEDKMPAQVSSSH</sequence>
<comment type="caution">
    <text evidence="9">The sequence shown here is derived from an EMBL/GenBank/DDBJ whole genome shotgun (WGS) entry which is preliminary data.</text>
</comment>
<gene>
    <name evidence="9" type="ORF">A3A20_00905</name>
</gene>
<keyword evidence="6" id="KW-0170">Cobalt</keyword>
<evidence type="ECO:0000256" key="5">
    <source>
        <dbReference type="ARBA" id="ARBA00023002"/>
    </source>
</evidence>
<dbReference type="PANTHER" id="PTHR43371">
    <property type="entry name" value="VITAMIN B12-DEPENDENT RIBONUCLEOTIDE REDUCTASE"/>
    <property type="match status" value="1"/>
</dbReference>
<comment type="cofactor">
    <cofactor evidence="1">
        <name>adenosylcob(III)alamin</name>
        <dbReference type="ChEBI" id="CHEBI:18408"/>
    </cofactor>
</comment>
<evidence type="ECO:0000259" key="8">
    <source>
        <dbReference type="PROSITE" id="PS51161"/>
    </source>
</evidence>
<dbReference type="Gene3D" id="3.20.70.20">
    <property type="match status" value="2"/>
</dbReference>
<dbReference type="Proteomes" id="UP000178946">
    <property type="component" value="Unassembled WGS sequence"/>
</dbReference>
<dbReference type="EMBL" id="MGIR01000010">
    <property type="protein sequence ID" value="OGM90664.1"/>
    <property type="molecule type" value="Genomic_DNA"/>
</dbReference>
<accession>A0A1F8DPW8</accession>
<evidence type="ECO:0000256" key="3">
    <source>
        <dbReference type="ARBA" id="ARBA00022741"/>
    </source>
</evidence>
<keyword evidence="5" id="KW-0560">Oxidoreductase</keyword>
<evidence type="ECO:0000256" key="6">
    <source>
        <dbReference type="ARBA" id="ARBA00023285"/>
    </source>
</evidence>
<evidence type="ECO:0000256" key="4">
    <source>
        <dbReference type="ARBA" id="ARBA00022840"/>
    </source>
</evidence>
<dbReference type="InterPro" id="IPR050862">
    <property type="entry name" value="RdRp_reductase_class-2"/>
</dbReference>
<organism evidence="9 10">
    <name type="scientific">Candidatus Wolfebacteria bacterium RIFCSPLOWO2_01_FULL_45_19</name>
    <dbReference type="NCBI Taxonomy" id="1802557"/>
    <lineage>
        <taxon>Bacteria</taxon>
        <taxon>Candidatus Wolfeibacteriota</taxon>
    </lineage>
</organism>
<dbReference type="Pfam" id="PF17975">
    <property type="entry name" value="RNR_Alpha"/>
    <property type="match status" value="1"/>
</dbReference>
<dbReference type="GO" id="GO:0005524">
    <property type="term" value="F:ATP binding"/>
    <property type="evidence" value="ECO:0007669"/>
    <property type="project" value="UniProtKB-UniRule"/>
</dbReference>
<keyword evidence="2" id="KW-0846">Cobalamin</keyword>
<evidence type="ECO:0000313" key="10">
    <source>
        <dbReference type="Proteomes" id="UP000178946"/>
    </source>
</evidence>
<dbReference type="Pfam" id="PF03477">
    <property type="entry name" value="ATP-cone"/>
    <property type="match status" value="1"/>
</dbReference>
<dbReference type="GO" id="GO:0031419">
    <property type="term" value="F:cobalamin binding"/>
    <property type="evidence" value="ECO:0007669"/>
    <property type="project" value="UniProtKB-KW"/>
</dbReference>
<dbReference type="InterPro" id="IPR040763">
    <property type="entry name" value="RNR_alpha_hel"/>
</dbReference>
<dbReference type="AlphaFoldDB" id="A0A1F8DPW8"/>
<keyword evidence="3 7" id="KW-0547">Nucleotide-binding</keyword>
<dbReference type="Gene3D" id="3.90.1390.10">
    <property type="entry name" value="b-12 dependent (class ii) ribonucleotide reductase, chain A, domain 3"/>
    <property type="match status" value="1"/>
</dbReference>
<reference evidence="9 10" key="1">
    <citation type="journal article" date="2016" name="Nat. Commun.">
        <title>Thousands of microbial genomes shed light on interconnected biogeochemical processes in an aquifer system.</title>
        <authorList>
            <person name="Anantharaman K."/>
            <person name="Brown C.T."/>
            <person name="Hug L.A."/>
            <person name="Sharon I."/>
            <person name="Castelle C.J."/>
            <person name="Probst A.J."/>
            <person name="Thomas B.C."/>
            <person name="Singh A."/>
            <person name="Wilkins M.J."/>
            <person name="Karaoz U."/>
            <person name="Brodie E.L."/>
            <person name="Williams K.H."/>
            <person name="Hubbard S.S."/>
            <person name="Banfield J.F."/>
        </authorList>
    </citation>
    <scope>NUCLEOTIDE SEQUENCE [LARGE SCALE GENOMIC DNA]</scope>
</reference>
<dbReference type="PANTHER" id="PTHR43371:SF1">
    <property type="entry name" value="RIBONUCLEOSIDE-DIPHOSPHATE REDUCTASE"/>
    <property type="match status" value="1"/>
</dbReference>
<keyword evidence="4 7" id="KW-0067">ATP-binding</keyword>
<protein>
    <submittedName>
        <fullName evidence="9">Ribonucleoside-triphosphate reductase</fullName>
    </submittedName>
</protein>
<evidence type="ECO:0000313" key="9">
    <source>
        <dbReference type="EMBL" id="OGM90664.1"/>
    </source>
</evidence>
<dbReference type="Gene3D" id="3.30.1620.10">
    <property type="entry name" value="b-12 dependent (class ii) ribonucleotide reductase, Chain A, Domain 2"/>
    <property type="match status" value="1"/>
</dbReference>
<name>A0A1F8DPW8_9BACT</name>
<evidence type="ECO:0000256" key="7">
    <source>
        <dbReference type="PROSITE-ProRule" id="PRU00492"/>
    </source>
</evidence>
<feature type="domain" description="ATP-cone" evidence="8">
    <location>
        <begin position="12"/>
        <end position="106"/>
    </location>
</feature>
<evidence type="ECO:0000256" key="2">
    <source>
        <dbReference type="ARBA" id="ARBA00022628"/>
    </source>
</evidence>
<proteinExistence type="predicted"/>
<dbReference type="InterPro" id="IPR005144">
    <property type="entry name" value="ATP-cone_dom"/>
</dbReference>
<dbReference type="STRING" id="1802557.A3A20_00905"/>